<keyword evidence="1" id="KW-0732">Signal</keyword>
<evidence type="ECO:0000313" key="2">
    <source>
        <dbReference type="EMBL" id="JAS73015.1"/>
    </source>
</evidence>
<protein>
    <recommendedName>
        <fullName evidence="3">Secreted protein</fullName>
    </recommendedName>
</protein>
<name>A0A1B6HEE4_9HEMI</name>
<feature type="signal peptide" evidence="1">
    <location>
        <begin position="1"/>
        <end position="18"/>
    </location>
</feature>
<gene>
    <name evidence="2" type="ORF">g.8662</name>
</gene>
<sequence>MPPLLVPVFLLRADVVGAAFLWRTVPPVVDLGATALDGDLLPDPTVVELGGAGIFKLKNQRANSSIDERKLISNVNSNNTITVNLTSTSYKRLTDDQPTQLTNGQESARR</sequence>
<feature type="chain" id="PRO_5008584271" description="Secreted protein" evidence="1">
    <location>
        <begin position="19"/>
        <end position="110"/>
    </location>
</feature>
<accession>A0A1B6HEE4</accession>
<evidence type="ECO:0008006" key="3">
    <source>
        <dbReference type="Google" id="ProtNLM"/>
    </source>
</evidence>
<evidence type="ECO:0000256" key="1">
    <source>
        <dbReference type="SAM" id="SignalP"/>
    </source>
</evidence>
<proteinExistence type="predicted"/>
<organism evidence="2">
    <name type="scientific">Homalodisca liturata</name>
    <dbReference type="NCBI Taxonomy" id="320908"/>
    <lineage>
        <taxon>Eukaryota</taxon>
        <taxon>Metazoa</taxon>
        <taxon>Ecdysozoa</taxon>
        <taxon>Arthropoda</taxon>
        <taxon>Hexapoda</taxon>
        <taxon>Insecta</taxon>
        <taxon>Pterygota</taxon>
        <taxon>Neoptera</taxon>
        <taxon>Paraneoptera</taxon>
        <taxon>Hemiptera</taxon>
        <taxon>Auchenorrhyncha</taxon>
        <taxon>Membracoidea</taxon>
        <taxon>Cicadellidae</taxon>
        <taxon>Cicadellinae</taxon>
        <taxon>Proconiini</taxon>
        <taxon>Homalodisca</taxon>
    </lineage>
</organism>
<feature type="non-terminal residue" evidence="2">
    <location>
        <position position="110"/>
    </location>
</feature>
<dbReference type="EMBL" id="GECU01034691">
    <property type="protein sequence ID" value="JAS73015.1"/>
    <property type="molecule type" value="Transcribed_RNA"/>
</dbReference>
<reference evidence="2" key="1">
    <citation type="submission" date="2015-11" db="EMBL/GenBank/DDBJ databases">
        <title>De novo transcriptome assembly of four potential Pierce s Disease insect vectors from Arizona vineyards.</title>
        <authorList>
            <person name="Tassone E.E."/>
        </authorList>
    </citation>
    <scope>NUCLEOTIDE SEQUENCE</scope>
</reference>
<dbReference type="AlphaFoldDB" id="A0A1B6HEE4"/>